<protein>
    <submittedName>
        <fullName evidence="3">Activator of Hsp90 ATPase homolog 1-like protein</fullName>
    </submittedName>
</protein>
<dbReference type="CDD" id="cd08892">
    <property type="entry name" value="SRPBCC_Aha1"/>
    <property type="match status" value="1"/>
</dbReference>
<evidence type="ECO:0000256" key="1">
    <source>
        <dbReference type="ARBA" id="ARBA00006817"/>
    </source>
</evidence>
<evidence type="ECO:0000259" key="2">
    <source>
        <dbReference type="Pfam" id="PF08327"/>
    </source>
</evidence>
<reference evidence="4" key="1">
    <citation type="submission" date="2016-10" db="EMBL/GenBank/DDBJ databases">
        <authorList>
            <person name="Varghese N."/>
            <person name="Submissions S."/>
        </authorList>
    </citation>
    <scope>NUCLEOTIDE SEQUENCE [LARGE SCALE GENOMIC DNA]</scope>
    <source>
        <strain evidence="4">DSM 24536</strain>
    </source>
</reference>
<dbReference type="Proteomes" id="UP000199226">
    <property type="component" value="Unassembled WGS sequence"/>
</dbReference>
<dbReference type="Gene3D" id="3.30.530.20">
    <property type="match status" value="1"/>
</dbReference>
<dbReference type="InterPro" id="IPR013538">
    <property type="entry name" value="ASHA1/2-like_C"/>
</dbReference>
<name>A0A1G9N2V8_9SPHI</name>
<comment type="similarity">
    <text evidence="1">Belongs to the AHA1 family.</text>
</comment>
<dbReference type="AlphaFoldDB" id="A0A1G9N2V8"/>
<evidence type="ECO:0000313" key="4">
    <source>
        <dbReference type="Proteomes" id="UP000199226"/>
    </source>
</evidence>
<keyword evidence="4" id="KW-1185">Reference proteome</keyword>
<proteinExistence type="inferred from homology"/>
<dbReference type="InterPro" id="IPR023393">
    <property type="entry name" value="START-like_dom_sf"/>
</dbReference>
<organism evidence="3 4">
    <name type="scientific">Daejeonella rubra</name>
    <dbReference type="NCBI Taxonomy" id="990371"/>
    <lineage>
        <taxon>Bacteria</taxon>
        <taxon>Pseudomonadati</taxon>
        <taxon>Bacteroidota</taxon>
        <taxon>Sphingobacteriia</taxon>
        <taxon>Sphingobacteriales</taxon>
        <taxon>Sphingobacteriaceae</taxon>
        <taxon>Daejeonella</taxon>
    </lineage>
</organism>
<evidence type="ECO:0000313" key="3">
    <source>
        <dbReference type="EMBL" id="SDL80829.1"/>
    </source>
</evidence>
<sequence>MYAESLIYSNNPFNCIRFVVEIMKDFKNYYLIQASPEEVYLALTNPLTISLWTGAEAIMSTEPGSEFSLWDDSIVGKNIEFIENKKIVQQWYFGDQPEESIVTFILHPDKNGTSLELRHTNIPDSDIQDMIDGWNLNYFGALQDFYEE</sequence>
<dbReference type="SUPFAM" id="SSF55961">
    <property type="entry name" value="Bet v1-like"/>
    <property type="match status" value="1"/>
</dbReference>
<feature type="domain" description="Activator of Hsp90 ATPase homologue 1/2-like C-terminal" evidence="2">
    <location>
        <begin position="34"/>
        <end position="142"/>
    </location>
</feature>
<dbReference type="STRING" id="990371.SAMN05421813_102213"/>
<dbReference type="Pfam" id="PF08327">
    <property type="entry name" value="AHSA1"/>
    <property type="match status" value="1"/>
</dbReference>
<dbReference type="EMBL" id="FNHH01000002">
    <property type="protein sequence ID" value="SDL80829.1"/>
    <property type="molecule type" value="Genomic_DNA"/>
</dbReference>
<gene>
    <name evidence="3" type="ORF">SAMN05421813_102213</name>
</gene>
<accession>A0A1G9N2V8</accession>